<evidence type="ECO:0000313" key="9">
    <source>
        <dbReference type="EMBL" id="KKQ74772.1"/>
    </source>
</evidence>
<keyword evidence="3" id="KW-1003">Cell membrane</keyword>
<evidence type="ECO:0000259" key="8">
    <source>
        <dbReference type="Pfam" id="PF00482"/>
    </source>
</evidence>
<reference evidence="9 10" key="1">
    <citation type="journal article" date="2015" name="Nature">
        <title>rRNA introns, odd ribosomes, and small enigmatic genomes across a large radiation of phyla.</title>
        <authorList>
            <person name="Brown C.T."/>
            <person name="Hug L.A."/>
            <person name="Thomas B.C."/>
            <person name="Sharon I."/>
            <person name="Castelle C.J."/>
            <person name="Singh A."/>
            <person name="Wilkins M.J."/>
            <person name="Williams K.H."/>
            <person name="Banfield J.F."/>
        </authorList>
    </citation>
    <scope>NUCLEOTIDE SEQUENCE [LARGE SCALE GENOMIC DNA]</scope>
</reference>
<feature type="domain" description="Type II secretion system protein GspF" evidence="8">
    <location>
        <begin position="269"/>
        <end position="393"/>
    </location>
</feature>
<feature type="transmembrane region" description="Helical" evidence="7">
    <location>
        <begin position="212"/>
        <end position="238"/>
    </location>
</feature>
<name>A0A0G0K7G9_9BACT</name>
<dbReference type="GO" id="GO:0005886">
    <property type="term" value="C:plasma membrane"/>
    <property type="evidence" value="ECO:0007669"/>
    <property type="project" value="UniProtKB-SubCell"/>
</dbReference>
<dbReference type="InterPro" id="IPR018076">
    <property type="entry name" value="T2SS_GspF_dom"/>
</dbReference>
<dbReference type="AlphaFoldDB" id="A0A0G0K7G9"/>
<evidence type="ECO:0000256" key="3">
    <source>
        <dbReference type="ARBA" id="ARBA00022475"/>
    </source>
</evidence>
<keyword evidence="5 7" id="KW-1133">Transmembrane helix</keyword>
<feature type="transmembrane region" description="Helical" evidence="7">
    <location>
        <begin position="374"/>
        <end position="395"/>
    </location>
</feature>
<evidence type="ECO:0000256" key="6">
    <source>
        <dbReference type="ARBA" id="ARBA00023136"/>
    </source>
</evidence>
<dbReference type="EMBL" id="LBUY01000019">
    <property type="protein sequence ID" value="KKQ74772.1"/>
    <property type="molecule type" value="Genomic_DNA"/>
</dbReference>
<comment type="similarity">
    <text evidence="2">Belongs to the GSP F family.</text>
</comment>
<keyword evidence="6 7" id="KW-0472">Membrane</keyword>
<gene>
    <name evidence="9" type="ORF">US95_C0019G0005</name>
</gene>
<dbReference type="InterPro" id="IPR003004">
    <property type="entry name" value="GspF/PilC"/>
</dbReference>
<evidence type="ECO:0000313" key="10">
    <source>
        <dbReference type="Proteomes" id="UP000034738"/>
    </source>
</evidence>
<evidence type="ECO:0000256" key="5">
    <source>
        <dbReference type="ARBA" id="ARBA00022989"/>
    </source>
</evidence>
<feature type="domain" description="Type II secretion system protein GspF" evidence="8">
    <location>
        <begin position="68"/>
        <end position="189"/>
    </location>
</feature>
<dbReference type="PRINTS" id="PR00812">
    <property type="entry name" value="BCTERIALGSPF"/>
</dbReference>
<feature type="transmembrane region" description="Helical" evidence="7">
    <location>
        <begin position="167"/>
        <end position="192"/>
    </location>
</feature>
<dbReference type="Pfam" id="PF00482">
    <property type="entry name" value="T2SSF"/>
    <property type="match status" value="2"/>
</dbReference>
<dbReference type="PANTHER" id="PTHR30012">
    <property type="entry name" value="GENERAL SECRETION PATHWAY PROTEIN"/>
    <property type="match status" value="1"/>
</dbReference>
<dbReference type="PANTHER" id="PTHR30012:SF0">
    <property type="entry name" value="TYPE II SECRETION SYSTEM PROTEIN F-RELATED"/>
    <property type="match status" value="1"/>
</dbReference>
<evidence type="ECO:0000256" key="1">
    <source>
        <dbReference type="ARBA" id="ARBA00004651"/>
    </source>
</evidence>
<protein>
    <submittedName>
        <fullName evidence="9">Type II secretion system F domain protein</fullName>
    </submittedName>
</protein>
<organism evidence="9 10">
    <name type="scientific">Candidatus Woesebacteria bacterium GW2011_GWB1_38_5</name>
    <dbReference type="NCBI Taxonomy" id="1618568"/>
    <lineage>
        <taxon>Bacteria</taxon>
        <taxon>Candidatus Woeseibacteriota</taxon>
    </lineage>
</organism>
<dbReference type="Gene3D" id="1.20.81.30">
    <property type="entry name" value="Type II secretion system (T2SS), domain F"/>
    <property type="match status" value="2"/>
</dbReference>
<keyword evidence="4 7" id="KW-0812">Transmembrane</keyword>
<evidence type="ECO:0000256" key="2">
    <source>
        <dbReference type="ARBA" id="ARBA00005745"/>
    </source>
</evidence>
<proteinExistence type="inferred from homology"/>
<comment type="subcellular location">
    <subcellularLocation>
        <location evidence="1">Cell membrane</location>
        <topology evidence="1">Multi-pass membrane protein</topology>
    </subcellularLocation>
</comment>
<evidence type="ECO:0000256" key="7">
    <source>
        <dbReference type="SAM" id="Phobius"/>
    </source>
</evidence>
<dbReference type="InterPro" id="IPR042094">
    <property type="entry name" value="T2SS_GspF_sf"/>
</dbReference>
<sequence length="402" mass="45318">MTEYIYEIAQGREVKRGKINAETISEASLQIKKPGWFVVELKEARKERRGFLFFNPKPKFPSYDRINFTDHLASSIGAGTALQEALEAYIEEGDRKSEIIDTINKDIQRGKKLSEAMSKYPSIFSPLYITLVQAGEITGSLDETLEYLANELRREHEFIARVKSAMFYPALVLSVSLVVVTLVIGVVVPKIIAITENFGSDLPAITRIMAKFAGFLVDYASLIVFFFILLTIFFVYILRDRGMRRKINARMTRSPLIGLIMRQFILARFLRIVGGCIKYGIQLPKALELSADVVDNDLYRTACENINKKITRGQNFSTALSDEDKLLFPPIISRTVKGGEKTGKVDVGLMRLSVYYETEVDRNLKRLTEMIEPVMVVSLGALVALIAISVIAPIYQMTSKIK</sequence>
<comment type="caution">
    <text evidence="9">The sequence shown here is derived from an EMBL/GenBank/DDBJ whole genome shotgun (WGS) entry which is preliminary data.</text>
</comment>
<dbReference type="Proteomes" id="UP000034738">
    <property type="component" value="Unassembled WGS sequence"/>
</dbReference>
<accession>A0A0G0K7G9</accession>
<evidence type="ECO:0000256" key="4">
    <source>
        <dbReference type="ARBA" id="ARBA00022692"/>
    </source>
</evidence>